<accession>A0ABX5YMM1</accession>
<protein>
    <recommendedName>
        <fullName evidence="4">Carboxypeptidase regulatory-like domain-containing protein</fullName>
    </recommendedName>
</protein>
<gene>
    <name evidence="2" type="ORF">GmarT_26900</name>
</gene>
<evidence type="ECO:0000256" key="1">
    <source>
        <dbReference type="SAM" id="SignalP"/>
    </source>
</evidence>
<organism evidence="2 3">
    <name type="scientific">Gimesia maris</name>
    <dbReference type="NCBI Taxonomy" id="122"/>
    <lineage>
        <taxon>Bacteria</taxon>
        <taxon>Pseudomonadati</taxon>
        <taxon>Planctomycetota</taxon>
        <taxon>Planctomycetia</taxon>
        <taxon>Planctomycetales</taxon>
        <taxon>Planctomycetaceae</taxon>
        <taxon>Gimesia</taxon>
    </lineage>
</organism>
<evidence type="ECO:0000313" key="2">
    <source>
        <dbReference type="EMBL" id="QEG16822.1"/>
    </source>
</evidence>
<dbReference type="EMBL" id="CP042910">
    <property type="protein sequence ID" value="QEG16822.1"/>
    <property type="molecule type" value="Genomic_DNA"/>
</dbReference>
<proteinExistence type="predicted"/>
<feature type="signal peptide" evidence="1">
    <location>
        <begin position="1"/>
        <end position="21"/>
    </location>
</feature>
<keyword evidence="1" id="KW-0732">Signal</keyword>
<reference evidence="2 3" key="1">
    <citation type="submission" date="2019-08" db="EMBL/GenBank/DDBJ databases">
        <title>Deep-cultivation of Planctomycetes and their phenomic and genomic characterization uncovers novel biology.</title>
        <authorList>
            <person name="Wiegand S."/>
            <person name="Jogler M."/>
            <person name="Boedeker C."/>
            <person name="Pinto D."/>
            <person name="Vollmers J."/>
            <person name="Rivas-Marin E."/>
            <person name="Kohn T."/>
            <person name="Peeters S.H."/>
            <person name="Heuer A."/>
            <person name="Rast P."/>
            <person name="Oberbeckmann S."/>
            <person name="Bunk B."/>
            <person name="Jeske O."/>
            <person name="Meyerdierks A."/>
            <person name="Storesund J.E."/>
            <person name="Kallscheuer N."/>
            <person name="Luecker S."/>
            <person name="Lage O.M."/>
            <person name="Pohl T."/>
            <person name="Merkel B.J."/>
            <person name="Hornburger P."/>
            <person name="Mueller R.-W."/>
            <person name="Bruemmer F."/>
            <person name="Labrenz M."/>
            <person name="Spormann A.M."/>
            <person name="Op den Camp H."/>
            <person name="Overmann J."/>
            <person name="Amann R."/>
            <person name="Jetten M.S.M."/>
            <person name="Mascher T."/>
            <person name="Medema M.H."/>
            <person name="Devos D.P."/>
            <person name="Kaster A.-K."/>
            <person name="Ovreas L."/>
            <person name="Rohde M."/>
            <person name="Galperin M.Y."/>
            <person name="Jogler C."/>
        </authorList>
    </citation>
    <scope>NUCLEOTIDE SEQUENCE [LARGE SCALE GENOMIC DNA]</scope>
    <source>
        <strain evidence="2 3">DSM 8797</strain>
    </source>
</reference>
<sequence>MQCSTSLKLIPVLILSFTLSACGSGLSDTPPMAPVKGVVTLDGKPLTTGTIQFTPDKDRGTTGRMALGGIKEDGTFELMGDGAQVGHHLVSIECYESSAFDPNQPVNQAPKSLIPLMYTDPKKSEITAQVQAGEENHFTFELKSKP</sequence>
<name>A0ABX5YMM1_9PLAN</name>
<keyword evidence="3" id="KW-1185">Reference proteome</keyword>
<evidence type="ECO:0008006" key="4">
    <source>
        <dbReference type="Google" id="ProtNLM"/>
    </source>
</evidence>
<evidence type="ECO:0000313" key="3">
    <source>
        <dbReference type="Proteomes" id="UP000322887"/>
    </source>
</evidence>
<feature type="chain" id="PRO_5045265322" description="Carboxypeptidase regulatory-like domain-containing protein" evidence="1">
    <location>
        <begin position="22"/>
        <end position="146"/>
    </location>
</feature>
<dbReference type="Proteomes" id="UP000322887">
    <property type="component" value="Chromosome"/>
</dbReference>